<proteinExistence type="predicted"/>
<reference evidence="7" key="1">
    <citation type="submission" date="2023-07" db="EMBL/GenBank/DDBJ databases">
        <title>Genomic Encyclopedia of Type Strains, Phase IV (KMG-IV): sequencing the most valuable type-strain genomes for metagenomic binning, comparative biology and taxonomic classification.</title>
        <authorList>
            <person name="Goeker M."/>
        </authorList>
    </citation>
    <scope>NUCLEOTIDE SEQUENCE</scope>
    <source>
        <strain evidence="7">DSM 26174</strain>
    </source>
</reference>
<evidence type="ECO:0000256" key="3">
    <source>
        <dbReference type="ARBA" id="ARBA00022723"/>
    </source>
</evidence>
<comment type="caution">
    <text evidence="7">The sequence shown here is derived from an EMBL/GenBank/DDBJ whole genome shotgun (WGS) entry which is preliminary data.</text>
</comment>
<sequence>MQKTWNILYRGDLSSCNYSCDYCPFAKTKNTKEELEIDAGQVRKFQNWISGRKERIGILFTPWGEALIRKYYQQTMTQLSHMKHVYRVAMQTNLSCHLEWMHEVNKDTFALWTTFHPSQTSVDAFLAKCEALLNMGIRFSVGTVGLKEDLETIRLLREKLPTSVYLWVNAYKSGTDYYTQGEIKFIEFIDPLFHWNNQRHESLGKPCRAGETTFSIDGMGNVTSCHFISRKLGNIYENSIENILKPSTCVKETCSCHIGYVHMKELEQDEIYGNGLLERIPIRFH</sequence>
<dbReference type="GO" id="GO:0046872">
    <property type="term" value="F:metal ion binding"/>
    <property type="evidence" value="ECO:0007669"/>
    <property type="project" value="UniProtKB-KW"/>
</dbReference>
<evidence type="ECO:0000256" key="4">
    <source>
        <dbReference type="ARBA" id="ARBA00023004"/>
    </source>
</evidence>
<protein>
    <submittedName>
        <fullName evidence="7">MoaA/NifB/PqqE/SkfB family radical SAM enzyme</fullName>
    </submittedName>
</protein>
<dbReference type="Proteomes" id="UP001185092">
    <property type="component" value="Unassembled WGS sequence"/>
</dbReference>
<keyword evidence="2" id="KW-0949">S-adenosyl-L-methionine</keyword>
<dbReference type="Gene3D" id="3.20.20.70">
    <property type="entry name" value="Aldolase class I"/>
    <property type="match status" value="1"/>
</dbReference>
<evidence type="ECO:0000259" key="6">
    <source>
        <dbReference type="Pfam" id="PF13186"/>
    </source>
</evidence>
<dbReference type="RefSeq" id="WP_309939676.1">
    <property type="nucleotide sequence ID" value="NZ_AP025305.1"/>
</dbReference>
<dbReference type="SUPFAM" id="SSF102114">
    <property type="entry name" value="Radical SAM enzymes"/>
    <property type="match status" value="1"/>
</dbReference>
<evidence type="ECO:0000256" key="2">
    <source>
        <dbReference type="ARBA" id="ARBA00022691"/>
    </source>
</evidence>
<dbReference type="Pfam" id="PF13186">
    <property type="entry name" value="SPASM"/>
    <property type="match status" value="1"/>
</dbReference>
<dbReference type="SFLD" id="SFLDS00029">
    <property type="entry name" value="Radical_SAM"/>
    <property type="match status" value="1"/>
</dbReference>
<feature type="domain" description="4Fe4S-binding SPASM" evidence="6">
    <location>
        <begin position="207"/>
        <end position="246"/>
    </location>
</feature>
<organism evidence="7 8">
    <name type="scientific">Aureibacter tunicatorum</name>
    <dbReference type="NCBI Taxonomy" id="866807"/>
    <lineage>
        <taxon>Bacteria</taxon>
        <taxon>Pseudomonadati</taxon>
        <taxon>Bacteroidota</taxon>
        <taxon>Cytophagia</taxon>
        <taxon>Cytophagales</taxon>
        <taxon>Persicobacteraceae</taxon>
        <taxon>Aureibacter</taxon>
    </lineage>
</organism>
<evidence type="ECO:0000313" key="8">
    <source>
        <dbReference type="Proteomes" id="UP001185092"/>
    </source>
</evidence>
<dbReference type="InterPro" id="IPR007197">
    <property type="entry name" value="rSAM"/>
</dbReference>
<dbReference type="NCBIfam" id="NF038073">
    <property type="entry name" value="rSAM_STM4011"/>
    <property type="match status" value="1"/>
</dbReference>
<dbReference type="InterPro" id="IPR013785">
    <property type="entry name" value="Aldolase_TIM"/>
</dbReference>
<dbReference type="InterPro" id="IPR023885">
    <property type="entry name" value="4Fe4S-binding_SPASM_dom"/>
</dbReference>
<dbReference type="InterPro" id="IPR058240">
    <property type="entry name" value="rSAM_sf"/>
</dbReference>
<dbReference type="EMBL" id="JAVDQD010000003">
    <property type="protein sequence ID" value="MDR6239870.1"/>
    <property type="molecule type" value="Genomic_DNA"/>
</dbReference>
<dbReference type="GO" id="GO:0003824">
    <property type="term" value="F:catalytic activity"/>
    <property type="evidence" value="ECO:0007669"/>
    <property type="project" value="InterPro"/>
</dbReference>
<keyword evidence="3" id="KW-0479">Metal-binding</keyword>
<dbReference type="CDD" id="cd01335">
    <property type="entry name" value="Radical_SAM"/>
    <property type="match status" value="1"/>
</dbReference>
<dbReference type="InterPro" id="IPR050377">
    <property type="entry name" value="Radical_SAM_PqqE_MftC-like"/>
</dbReference>
<accession>A0AAE3XNQ8</accession>
<gene>
    <name evidence="7" type="ORF">HNQ88_002918</name>
</gene>
<dbReference type="GO" id="GO:0051536">
    <property type="term" value="F:iron-sulfur cluster binding"/>
    <property type="evidence" value="ECO:0007669"/>
    <property type="project" value="UniProtKB-KW"/>
</dbReference>
<comment type="cofactor">
    <cofactor evidence="1">
        <name>[4Fe-4S] cluster</name>
        <dbReference type="ChEBI" id="CHEBI:49883"/>
    </cofactor>
</comment>
<evidence type="ECO:0000256" key="5">
    <source>
        <dbReference type="ARBA" id="ARBA00023014"/>
    </source>
</evidence>
<dbReference type="InterPro" id="IPR047771">
    <property type="entry name" value="Radical_SAM_STM4011-like"/>
</dbReference>
<evidence type="ECO:0000313" key="7">
    <source>
        <dbReference type="EMBL" id="MDR6239870.1"/>
    </source>
</evidence>
<dbReference type="PANTHER" id="PTHR11228">
    <property type="entry name" value="RADICAL SAM DOMAIN PROTEIN"/>
    <property type="match status" value="1"/>
</dbReference>
<keyword evidence="4" id="KW-0408">Iron</keyword>
<evidence type="ECO:0000256" key="1">
    <source>
        <dbReference type="ARBA" id="ARBA00001966"/>
    </source>
</evidence>
<dbReference type="PANTHER" id="PTHR11228:SF7">
    <property type="entry name" value="PQQA PEPTIDE CYCLASE"/>
    <property type="match status" value="1"/>
</dbReference>
<name>A0AAE3XNQ8_9BACT</name>
<keyword evidence="8" id="KW-1185">Reference proteome</keyword>
<dbReference type="AlphaFoldDB" id="A0AAE3XNQ8"/>
<keyword evidence="5" id="KW-0411">Iron-sulfur</keyword>